<sequence length="151" mass="17124">MKGKNKRIQNEIDQLRVTLAVDFVGLALSTKQPSSHKKEIRWHYVSGNTSQRYQKIVLQIGHGFAGIVWRTGRQLQEYHLEVKTAEELLEYPIAIAEDLKSVVVQPVMKEDEMLAVLLVGYRSVNQLTPALGEYLVGVADAWCDWLGESDE</sequence>
<comment type="caution">
    <text evidence="1">The sequence shown here is derived from an EMBL/GenBank/DDBJ whole genome shotgun (WGS) entry which is preliminary data.</text>
</comment>
<dbReference type="EMBL" id="JAEEGA010000013">
    <property type="protein sequence ID" value="MBP1042991.1"/>
    <property type="molecule type" value="Genomic_DNA"/>
</dbReference>
<dbReference type="AlphaFoldDB" id="A0A940PBA3"/>
<accession>A0A940PBA3</accession>
<protein>
    <submittedName>
        <fullName evidence="1">GAF domain-containing protein</fullName>
    </submittedName>
</protein>
<evidence type="ECO:0000313" key="1">
    <source>
        <dbReference type="EMBL" id="MBP1042991.1"/>
    </source>
</evidence>
<reference evidence="1" key="1">
    <citation type="submission" date="2020-12" db="EMBL/GenBank/DDBJ databases">
        <title>Vagococcus allomyrinae sp. nov. and Enterococcus lavae sp. nov., isolated from the larvae of Allomyrina dichotoma.</title>
        <authorList>
            <person name="Lee S.D."/>
        </authorList>
    </citation>
    <scope>NUCLEOTIDE SEQUENCE</scope>
    <source>
        <strain evidence="1">BWB3-3</strain>
    </source>
</reference>
<dbReference type="Proteomes" id="UP000674938">
    <property type="component" value="Unassembled WGS sequence"/>
</dbReference>
<keyword evidence="2" id="KW-1185">Reference proteome</keyword>
<organism evidence="1 2">
    <name type="scientific">Vagococcus allomyrinae</name>
    <dbReference type="NCBI Taxonomy" id="2794353"/>
    <lineage>
        <taxon>Bacteria</taxon>
        <taxon>Bacillati</taxon>
        <taxon>Bacillota</taxon>
        <taxon>Bacilli</taxon>
        <taxon>Lactobacillales</taxon>
        <taxon>Enterococcaceae</taxon>
        <taxon>Vagococcus</taxon>
    </lineage>
</organism>
<dbReference type="Gene3D" id="3.30.450.40">
    <property type="match status" value="1"/>
</dbReference>
<dbReference type="SUPFAM" id="SSF55781">
    <property type="entry name" value="GAF domain-like"/>
    <property type="match status" value="1"/>
</dbReference>
<dbReference type="RefSeq" id="WP_209530798.1">
    <property type="nucleotide sequence ID" value="NZ_JAEEGA010000013.1"/>
</dbReference>
<gene>
    <name evidence="1" type="ORF">I6N95_18410</name>
</gene>
<dbReference type="InterPro" id="IPR029016">
    <property type="entry name" value="GAF-like_dom_sf"/>
</dbReference>
<evidence type="ECO:0000313" key="2">
    <source>
        <dbReference type="Proteomes" id="UP000674938"/>
    </source>
</evidence>
<name>A0A940PBA3_9ENTE</name>
<proteinExistence type="predicted"/>